<evidence type="ECO:0000313" key="17">
    <source>
        <dbReference type="EMBL" id="KOF03928.1"/>
    </source>
</evidence>
<name>A0A0L8AN78_9BACT</name>
<accession>A0A0L8AN78</accession>
<dbReference type="OrthoDB" id="9761152at2"/>
<evidence type="ECO:0000256" key="7">
    <source>
        <dbReference type="ARBA" id="ARBA00023004"/>
    </source>
</evidence>
<dbReference type="Pfam" id="PF07715">
    <property type="entry name" value="Plug"/>
    <property type="match status" value="1"/>
</dbReference>
<comment type="caution">
    <text evidence="17">The sequence shown here is derived from an EMBL/GenBank/DDBJ whole genome shotgun (WGS) entry which is preliminary data.</text>
</comment>
<dbReference type="Pfam" id="PF13715">
    <property type="entry name" value="CarbopepD_reg_2"/>
    <property type="match status" value="1"/>
</dbReference>
<keyword evidence="18" id="KW-1185">Reference proteome</keyword>
<evidence type="ECO:0000256" key="14">
    <source>
        <dbReference type="SAM" id="SignalP"/>
    </source>
</evidence>
<evidence type="ECO:0000256" key="6">
    <source>
        <dbReference type="ARBA" id="ARBA00022729"/>
    </source>
</evidence>
<keyword evidence="10 12" id="KW-0472">Membrane</keyword>
<dbReference type="PANTHER" id="PTHR32552:SF68">
    <property type="entry name" value="FERRICHROME OUTER MEMBRANE TRANSPORTER_PHAGE RECEPTOR"/>
    <property type="match status" value="1"/>
</dbReference>
<protein>
    <submittedName>
        <fullName evidence="17">TonB-dependent receptor</fullName>
    </submittedName>
</protein>
<dbReference type="EMBL" id="JSVA01000004">
    <property type="protein sequence ID" value="KOF03928.1"/>
    <property type="molecule type" value="Genomic_DNA"/>
</dbReference>
<dbReference type="Pfam" id="PF00593">
    <property type="entry name" value="TonB_dep_Rec_b-barrel"/>
    <property type="match status" value="1"/>
</dbReference>
<dbReference type="Gene3D" id="2.60.40.1120">
    <property type="entry name" value="Carboxypeptidase-like, regulatory domain"/>
    <property type="match status" value="1"/>
</dbReference>
<dbReference type="PROSITE" id="PS52016">
    <property type="entry name" value="TONB_DEPENDENT_REC_3"/>
    <property type="match status" value="1"/>
</dbReference>
<evidence type="ECO:0000256" key="9">
    <source>
        <dbReference type="ARBA" id="ARBA00023077"/>
    </source>
</evidence>
<dbReference type="Gene3D" id="2.170.130.10">
    <property type="entry name" value="TonB-dependent receptor, plug domain"/>
    <property type="match status" value="1"/>
</dbReference>
<evidence type="ECO:0000256" key="1">
    <source>
        <dbReference type="ARBA" id="ARBA00004571"/>
    </source>
</evidence>
<keyword evidence="3 12" id="KW-1134">Transmembrane beta strand</keyword>
<evidence type="ECO:0000259" key="15">
    <source>
        <dbReference type="Pfam" id="PF00593"/>
    </source>
</evidence>
<keyword evidence="4" id="KW-0410">Iron transport</keyword>
<keyword evidence="7" id="KW-0408">Iron</keyword>
<organism evidence="17 18">
    <name type="scientific">Roseivirga seohaensis subsp. aquiponti</name>
    <dbReference type="NCBI Taxonomy" id="1566026"/>
    <lineage>
        <taxon>Bacteria</taxon>
        <taxon>Pseudomonadati</taxon>
        <taxon>Bacteroidota</taxon>
        <taxon>Cytophagia</taxon>
        <taxon>Cytophagales</taxon>
        <taxon>Roseivirgaceae</taxon>
        <taxon>Roseivirga</taxon>
    </lineage>
</organism>
<dbReference type="GO" id="GO:0009279">
    <property type="term" value="C:cell outer membrane"/>
    <property type="evidence" value="ECO:0007669"/>
    <property type="project" value="UniProtKB-SubCell"/>
</dbReference>
<keyword evidence="11 12" id="KW-0998">Cell outer membrane</keyword>
<keyword evidence="9 13" id="KW-0798">TonB box</keyword>
<dbReference type="PATRIC" id="fig|1566026.4.peg.2296"/>
<feature type="domain" description="TonB-dependent receptor plug" evidence="16">
    <location>
        <begin position="116"/>
        <end position="223"/>
    </location>
</feature>
<evidence type="ECO:0000256" key="4">
    <source>
        <dbReference type="ARBA" id="ARBA00022496"/>
    </source>
</evidence>
<keyword evidence="5 12" id="KW-0812">Transmembrane</keyword>
<proteinExistence type="inferred from homology"/>
<evidence type="ECO:0000256" key="11">
    <source>
        <dbReference type="ARBA" id="ARBA00023237"/>
    </source>
</evidence>
<dbReference type="RefSeq" id="WP_053222148.1">
    <property type="nucleotide sequence ID" value="NZ_JSVA01000004.1"/>
</dbReference>
<feature type="chain" id="PRO_5005580314" evidence="14">
    <location>
        <begin position="20"/>
        <end position="818"/>
    </location>
</feature>
<dbReference type="InterPro" id="IPR000531">
    <property type="entry name" value="Beta-barrel_TonB"/>
</dbReference>
<sequence length="818" mass="91000">MQKLILTLALMLTATGVFAQHSLKGKVVDEATGSPIFGANLMIESIQKGTSTNEEGEFELNDIPPGTYNVKVSMVSYITLNKTVEVTNNQTVDFKLKSDLTRLESVVVTGTRASEKTATTFSEVSKEEIEQQNLGQDLPFLLNWTPSVVVTSDAGAGVGYTGIRIRGSDGARINVTINGIPVNDSESQGTFWVNMPDLATSTDNVQVQRGVGTSTNGAGAFGGSINIATNNLSQDAEASINTSIGSFNTQKYNAVFKTGLLENNFAFEGRLSNISSDGYIDRASSDLSSYFLSGGYYGKKSILKLITFAGKERTYQSWYGTPEAKIKNDAAGIDAVIANNGFSAQQAANLRNSGRTYNFYEYQNQVDDYKQAHYQAHFSHQINEPLSFNTSLHYTKGAGFFEEYKDDEDFADYGLNNVTVGATTIESTDLIRRRWLDNDFYGVTYGLNYETENLQANFGGAYNEYKGDHFGEIIWAEYASTSRIGDRYYESTSEKFDFNNFVKVNYQANDKINLYGDLQVRTVNYASRGNDNDLKAFDFDNQYSFFNPKFGLTYQVSTSANAYISYARANKEPNRSDIIDAPAGAEPKAEQLNNLEVGYRLNKSKFAFEANYYLMDYKDQLVLTGEVNDVGSNIRTNVANSYRMGIELQAGVELARGLELNANLTLSENKIKNFEEVLYDYGAAFDEYNEVRNNYTDTDISFSPSVIAGGQLSYMPTSGLSLSLLSKYVGDQYLDNTSNENRKIDAFFINDFRVNYSIKPSFVKELTLNLLVNNIFNVEYESNGYTFGYFGGANYEVRENYLYPQAGTNFLLSLGLKF</sequence>
<evidence type="ECO:0000256" key="2">
    <source>
        <dbReference type="ARBA" id="ARBA00022448"/>
    </source>
</evidence>
<dbReference type="InterPro" id="IPR039426">
    <property type="entry name" value="TonB-dep_rcpt-like"/>
</dbReference>
<keyword evidence="8" id="KW-0406">Ion transport</keyword>
<dbReference type="Proteomes" id="UP000036908">
    <property type="component" value="Unassembled WGS sequence"/>
</dbReference>
<dbReference type="GO" id="GO:0015344">
    <property type="term" value="F:siderophore uptake transmembrane transporter activity"/>
    <property type="evidence" value="ECO:0007669"/>
    <property type="project" value="TreeGrafter"/>
</dbReference>
<dbReference type="Gene3D" id="2.40.170.20">
    <property type="entry name" value="TonB-dependent receptor, beta-barrel domain"/>
    <property type="match status" value="1"/>
</dbReference>
<dbReference type="AlphaFoldDB" id="A0A0L8AN78"/>
<keyword evidence="17" id="KW-0675">Receptor</keyword>
<evidence type="ECO:0000256" key="10">
    <source>
        <dbReference type="ARBA" id="ARBA00023136"/>
    </source>
</evidence>
<evidence type="ECO:0000256" key="12">
    <source>
        <dbReference type="PROSITE-ProRule" id="PRU01360"/>
    </source>
</evidence>
<evidence type="ECO:0000259" key="16">
    <source>
        <dbReference type="Pfam" id="PF07715"/>
    </source>
</evidence>
<dbReference type="SUPFAM" id="SSF49464">
    <property type="entry name" value="Carboxypeptidase regulatory domain-like"/>
    <property type="match status" value="1"/>
</dbReference>
<evidence type="ECO:0000256" key="3">
    <source>
        <dbReference type="ARBA" id="ARBA00022452"/>
    </source>
</evidence>
<evidence type="ECO:0000256" key="5">
    <source>
        <dbReference type="ARBA" id="ARBA00022692"/>
    </source>
</evidence>
<dbReference type="InterPro" id="IPR037066">
    <property type="entry name" value="Plug_dom_sf"/>
</dbReference>
<dbReference type="InterPro" id="IPR036942">
    <property type="entry name" value="Beta-barrel_TonB_sf"/>
</dbReference>
<dbReference type="PANTHER" id="PTHR32552">
    <property type="entry name" value="FERRICHROME IRON RECEPTOR-RELATED"/>
    <property type="match status" value="1"/>
</dbReference>
<dbReference type="InterPro" id="IPR008969">
    <property type="entry name" value="CarboxyPept-like_regulatory"/>
</dbReference>
<comment type="similarity">
    <text evidence="12 13">Belongs to the TonB-dependent receptor family.</text>
</comment>
<feature type="domain" description="TonB-dependent receptor-like beta-barrel" evidence="15">
    <location>
        <begin position="340"/>
        <end position="775"/>
    </location>
</feature>
<evidence type="ECO:0000313" key="18">
    <source>
        <dbReference type="Proteomes" id="UP000036908"/>
    </source>
</evidence>
<evidence type="ECO:0000256" key="8">
    <source>
        <dbReference type="ARBA" id="ARBA00023065"/>
    </source>
</evidence>
<feature type="signal peptide" evidence="14">
    <location>
        <begin position="1"/>
        <end position="19"/>
    </location>
</feature>
<keyword evidence="2 12" id="KW-0813">Transport</keyword>
<dbReference type="InterPro" id="IPR012910">
    <property type="entry name" value="Plug_dom"/>
</dbReference>
<gene>
    <name evidence="17" type="ORF">OB69_02660</name>
</gene>
<keyword evidence="6 14" id="KW-0732">Signal</keyword>
<evidence type="ECO:0000256" key="13">
    <source>
        <dbReference type="RuleBase" id="RU003357"/>
    </source>
</evidence>
<dbReference type="SUPFAM" id="SSF56935">
    <property type="entry name" value="Porins"/>
    <property type="match status" value="1"/>
</dbReference>
<reference evidence="18" key="1">
    <citation type="submission" date="2014-11" db="EMBL/GenBank/DDBJ databases">
        <title>Genome sequencing of Roseivirga sp. D-25.</title>
        <authorList>
            <person name="Selvaratnam C."/>
            <person name="Thevarajoo S."/>
            <person name="Goh K.M."/>
            <person name="Eee R."/>
            <person name="Chan K.-G."/>
            <person name="Chong C.S."/>
        </authorList>
    </citation>
    <scope>NUCLEOTIDE SEQUENCE [LARGE SCALE GENOMIC DNA]</scope>
    <source>
        <strain evidence="18">D-25</strain>
    </source>
</reference>
<comment type="subcellular location">
    <subcellularLocation>
        <location evidence="1 12">Cell outer membrane</location>
        <topology evidence="1 12">Multi-pass membrane protein</topology>
    </subcellularLocation>
</comment>